<dbReference type="Pfam" id="PF02264">
    <property type="entry name" value="LamB"/>
    <property type="match status" value="1"/>
</dbReference>
<keyword evidence="2" id="KW-1185">Reference proteome</keyword>
<gene>
    <name evidence="1" type="ORF">KSS96_11420</name>
</gene>
<dbReference type="Proteomes" id="UP000886848">
    <property type="component" value="Chromosome"/>
</dbReference>
<name>A0ABX8P7M0_9PSED</name>
<organism evidence="1 2">
    <name type="scientific">Pseudomonas asgharzadehiana</name>
    <dbReference type="NCBI Taxonomy" id="2842349"/>
    <lineage>
        <taxon>Bacteria</taxon>
        <taxon>Pseudomonadati</taxon>
        <taxon>Pseudomonadota</taxon>
        <taxon>Gammaproteobacteria</taxon>
        <taxon>Pseudomonadales</taxon>
        <taxon>Pseudomonadaceae</taxon>
        <taxon>Pseudomonas</taxon>
    </lineage>
</organism>
<dbReference type="RefSeq" id="WP_217856313.1">
    <property type="nucleotide sequence ID" value="NZ_CP077079.1"/>
</dbReference>
<evidence type="ECO:0000313" key="1">
    <source>
        <dbReference type="EMBL" id="QXH69484.1"/>
    </source>
</evidence>
<dbReference type="PANTHER" id="PTHR38762">
    <property type="entry name" value="CRYPTIC OUTER MEMBRANE PORIN BGLH-RELATED"/>
    <property type="match status" value="1"/>
</dbReference>
<dbReference type="PANTHER" id="PTHR38762:SF1">
    <property type="entry name" value="CRYPTIC OUTER MEMBRANE PORIN BGLH-RELATED"/>
    <property type="match status" value="1"/>
</dbReference>
<accession>A0ABX8P7M0</accession>
<dbReference type="CDD" id="cd01346">
    <property type="entry name" value="Maltoporin-like"/>
    <property type="match status" value="1"/>
</dbReference>
<protein>
    <submittedName>
        <fullName evidence="1">Carbohydrate porin</fullName>
    </submittedName>
</protein>
<reference evidence="1" key="1">
    <citation type="journal article" date="2021" name="Microorganisms">
        <title>The Ever-Expanding Pseudomonas Genus: Description of 43 New Species and Partition of the Pseudomonas putida Group.</title>
        <authorList>
            <person name="Girard L."/>
            <person name="Lood C."/>
            <person name="Hofte M."/>
            <person name="Vandamme P."/>
            <person name="Rokni-Zadeh H."/>
            <person name="van Noort V."/>
            <person name="Lavigne R."/>
            <person name="De Mot R."/>
        </authorList>
    </citation>
    <scope>NUCLEOTIDE SEQUENCE</scope>
    <source>
        <strain evidence="1">SWRI132</strain>
    </source>
</reference>
<dbReference type="InterPro" id="IPR003192">
    <property type="entry name" value="Porin_LamB"/>
</dbReference>
<sequence>MNINTGLLAALLVSIVFHQDAQALETDGYLRSGLGNSSGSGAMRCFKLQGAQSKYRLGNECEQYGELGLKQDLYTLGDGSVFGVYGMVGFLNQYDRTPTFNGDNGQIRAVQAYSYWNNIAALNGGNLWAGRRYYKRNDVNISDFFYWNQSATGAGLENVNVGGLKYSLAFSRKDNQNQKEVQSRIDFNVAGFETNPKGALEIGLSYLEKPSRQANAHSGVAVTLQHKQSDFMGWGGVNTFAVQGGQGPGTALGSTGDSTLSNADVSYRVLDYFDWQLTRNWGGQLAAVYQRDKRPNGSDLHWTSLGGRLVYGFSERFKVSTEMGHDSVQASGGTRKLSKFTVAPTWSPKGPQFKSRPEFRLFYSYAVWNKAAQAAADQFDPGSTLSSTGTFDSDLHGSNIGLQIEQWW</sequence>
<proteinExistence type="predicted"/>
<evidence type="ECO:0000313" key="2">
    <source>
        <dbReference type="Proteomes" id="UP000886848"/>
    </source>
</evidence>
<dbReference type="InterPro" id="IPR050286">
    <property type="entry name" value="G_neg_Bact_CarbUptk_Porin"/>
</dbReference>
<dbReference type="EMBL" id="CP077079">
    <property type="protein sequence ID" value="QXH69484.1"/>
    <property type="molecule type" value="Genomic_DNA"/>
</dbReference>